<gene>
    <name evidence="2" type="ORF">CLV72_101900</name>
</gene>
<dbReference type="Gene3D" id="3.40.50.720">
    <property type="entry name" value="NAD(P)-binding Rossmann-like Domain"/>
    <property type="match status" value="1"/>
</dbReference>
<dbReference type="RefSeq" id="WP_106239600.1">
    <property type="nucleotide sequence ID" value="NZ_PVZC01000001.1"/>
</dbReference>
<dbReference type="EMBL" id="PVZC01000001">
    <property type="protein sequence ID" value="PRY02298.1"/>
    <property type="molecule type" value="Genomic_DNA"/>
</dbReference>
<evidence type="ECO:0000313" key="3">
    <source>
        <dbReference type="Proteomes" id="UP000237846"/>
    </source>
</evidence>
<protein>
    <submittedName>
        <fullName evidence="2">Nucleoside-diphosphate-sugar epimerase</fullName>
    </submittedName>
</protein>
<dbReference type="InterPro" id="IPR036291">
    <property type="entry name" value="NAD(P)-bd_dom_sf"/>
</dbReference>
<dbReference type="Pfam" id="PF01370">
    <property type="entry name" value="Epimerase"/>
    <property type="match status" value="1"/>
</dbReference>
<sequence length="319" mass="33868">MPTTPSGAPGRHVVLGSGPAGTALAAELAGRGHQVRLVNRGGAGPAVEGVERHAADVGDAEQARAAVKGADVVYHCVNVPYALQTRVLPGVQEAVLAAAEGEGARLVVLDTLYPYGETRGAVMTEETSWNATSRKGRLRADLDRGYLEAHRAGRVRTVMGRSADFVGPGVLVSSLAGAVFPGALTGGEVLGIGDLDRLHSYTYIGDVAAGLAVLGEHPEGDGRVWHLPTPPAVTTREAHRMIEQRVGRPLNVVVLDRPRPYGPFDQEFMDEYAELFYQHTEDQVMDSSAFEAAFGTRPTELGTALDRTIEWYRGLLAAG</sequence>
<dbReference type="InterPro" id="IPR001509">
    <property type="entry name" value="Epimerase_deHydtase"/>
</dbReference>
<feature type="domain" description="NAD-dependent epimerase/dehydratase" evidence="1">
    <location>
        <begin position="16"/>
        <end position="221"/>
    </location>
</feature>
<name>A0A2T0QEF5_9ACTN</name>
<dbReference type="Proteomes" id="UP000237846">
    <property type="component" value="Unassembled WGS sequence"/>
</dbReference>
<dbReference type="PANTHER" id="PTHR48079">
    <property type="entry name" value="PROTEIN YEEZ"/>
    <property type="match status" value="1"/>
</dbReference>
<comment type="caution">
    <text evidence="2">The sequence shown here is derived from an EMBL/GenBank/DDBJ whole genome shotgun (WGS) entry which is preliminary data.</text>
</comment>
<organism evidence="2 3">
    <name type="scientific">Allonocardiopsis opalescens</name>
    <dbReference type="NCBI Taxonomy" id="1144618"/>
    <lineage>
        <taxon>Bacteria</taxon>
        <taxon>Bacillati</taxon>
        <taxon>Actinomycetota</taxon>
        <taxon>Actinomycetes</taxon>
        <taxon>Streptosporangiales</taxon>
        <taxon>Allonocardiopsis</taxon>
    </lineage>
</organism>
<dbReference type="InterPro" id="IPR051783">
    <property type="entry name" value="NAD(P)-dependent_oxidoreduct"/>
</dbReference>
<accession>A0A2T0QEF5</accession>
<proteinExistence type="predicted"/>
<reference evidence="2 3" key="1">
    <citation type="submission" date="2018-03" db="EMBL/GenBank/DDBJ databases">
        <title>Genomic Encyclopedia of Archaeal and Bacterial Type Strains, Phase II (KMG-II): from individual species to whole genera.</title>
        <authorList>
            <person name="Goeker M."/>
        </authorList>
    </citation>
    <scope>NUCLEOTIDE SEQUENCE [LARGE SCALE GENOMIC DNA]</scope>
    <source>
        <strain evidence="2 3">DSM 45601</strain>
    </source>
</reference>
<dbReference type="PANTHER" id="PTHR48079:SF6">
    <property type="entry name" value="NAD(P)-BINDING DOMAIN-CONTAINING PROTEIN-RELATED"/>
    <property type="match status" value="1"/>
</dbReference>
<dbReference type="GO" id="GO:0005737">
    <property type="term" value="C:cytoplasm"/>
    <property type="evidence" value="ECO:0007669"/>
    <property type="project" value="TreeGrafter"/>
</dbReference>
<dbReference type="SUPFAM" id="SSF51735">
    <property type="entry name" value="NAD(P)-binding Rossmann-fold domains"/>
    <property type="match status" value="1"/>
</dbReference>
<dbReference type="GO" id="GO:0004029">
    <property type="term" value="F:aldehyde dehydrogenase (NAD+) activity"/>
    <property type="evidence" value="ECO:0007669"/>
    <property type="project" value="TreeGrafter"/>
</dbReference>
<evidence type="ECO:0000313" key="2">
    <source>
        <dbReference type="EMBL" id="PRY02298.1"/>
    </source>
</evidence>
<dbReference type="AlphaFoldDB" id="A0A2T0QEF5"/>
<evidence type="ECO:0000259" key="1">
    <source>
        <dbReference type="Pfam" id="PF01370"/>
    </source>
</evidence>
<keyword evidence="3" id="KW-1185">Reference proteome</keyword>
<dbReference type="OrthoDB" id="8205493at2"/>